<evidence type="ECO:0000256" key="1">
    <source>
        <dbReference type="ARBA" id="ARBA00000085"/>
    </source>
</evidence>
<dbReference type="InterPro" id="IPR036097">
    <property type="entry name" value="HisK_dim/P_sf"/>
</dbReference>
<name>A0A1H9AK49_9SPIR</name>
<proteinExistence type="predicted"/>
<evidence type="ECO:0000259" key="9">
    <source>
        <dbReference type="PROSITE" id="PS50109"/>
    </source>
</evidence>
<gene>
    <name evidence="10" type="ORF">SAMN04487977_101363</name>
</gene>
<dbReference type="Pfam" id="PF08448">
    <property type="entry name" value="PAS_4"/>
    <property type="match status" value="1"/>
</dbReference>
<dbReference type="GO" id="GO:0000155">
    <property type="term" value="F:phosphorelay sensor kinase activity"/>
    <property type="evidence" value="ECO:0007669"/>
    <property type="project" value="InterPro"/>
</dbReference>
<dbReference type="InterPro" id="IPR004358">
    <property type="entry name" value="Sig_transdc_His_kin-like_C"/>
</dbReference>
<dbReference type="InterPro" id="IPR000014">
    <property type="entry name" value="PAS"/>
</dbReference>
<accession>A0A1H9AK49</accession>
<keyword evidence="3" id="KW-0597">Phosphoprotein</keyword>
<evidence type="ECO:0000256" key="3">
    <source>
        <dbReference type="ARBA" id="ARBA00022553"/>
    </source>
</evidence>
<dbReference type="CDD" id="cd00082">
    <property type="entry name" value="HisKA"/>
    <property type="match status" value="1"/>
</dbReference>
<dbReference type="InterPro" id="IPR035965">
    <property type="entry name" value="PAS-like_dom_sf"/>
</dbReference>
<dbReference type="Gene3D" id="3.30.450.20">
    <property type="entry name" value="PAS domain"/>
    <property type="match status" value="1"/>
</dbReference>
<keyword evidence="6" id="KW-0418">Kinase</keyword>
<protein>
    <recommendedName>
        <fullName evidence="2">histidine kinase</fullName>
        <ecNumber evidence="2">2.7.13.3</ecNumber>
    </recommendedName>
</protein>
<dbReference type="InterPro" id="IPR003594">
    <property type="entry name" value="HATPase_dom"/>
</dbReference>
<dbReference type="InterPro" id="IPR036890">
    <property type="entry name" value="HATPase_C_sf"/>
</dbReference>
<dbReference type="EC" id="2.7.13.3" evidence="2"/>
<keyword evidence="8" id="KW-0902">Two-component regulatory system</keyword>
<dbReference type="PANTHER" id="PTHR43065:SF10">
    <property type="entry name" value="PEROXIDE STRESS-ACTIVATED HISTIDINE KINASE MAK3"/>
    <property type="match status" value="1"/>
</dbReference>
<keyword evidence="7" id="KW-0067">ATP-binding</keyword>
<dbReference type="InterPro" id="IPR005467">
    <property type="entry name" value="His_kinase_dom"/>
</dbReference>
<keyword evidence="4" id="KW-0808">Transferase</keyword>
<dbReference type="EMBL" id="FOFU01000001">
    <property type="protein sequence ID" value="SEP76867.1"/>
    <property type="molecule type" value="Genomic_DNA"/>
</dbReference>
<evidence type="ECO:0000256" key="7">
    <source>
        <dbReference type="ARBA" id="ARBA00022840"/>
    </source>
</evidence>
<dbReference type="Pfam" id="PF00512">
    <property type="entry name" value="HisKA"/>
    <property type="match status" value="1"/>
</dbReference>
<dbReference type="SUPFAM" id="SSF55785">
    <property type="entry name" value="PYP-like sensor domain (PAS domain)"/>
    <property type="match status" value="1"/>
</dbReference>
<evidence type="ECO:0000256" key="6">
    <source>
        <dbReference type="ARBA" id="ARBA00022777"/>
    </source>
</evidence>
<dbReference type="STRING" id="163.SAMN04487775_104175"/>
<dbReference type="Proteomes" id="UP000182360">
    <property type="component" value="Unassembled WGS sequence"/>
</dbReference>
<evidence type="ECO:0000256" key="4">
    <source>
        <dbReference type="ARBA" id="ARBA00022679"/>
    </source>
</evidence>
<dbReference type="PROSITE" id="PS50109">
    <property type="entry name" value="HIS_KIN"/>
    <property type="match status" value="1"/>
</dbReference>
<dbReference type="Gene3D" id="1.10.287.130">
    <property type="match status" value="1"/>
</dbReference>
<dbReference type="AlphaFoldDB" id="A0A1H9AK49"/>
<dbReference type="InterPro" id="IPR003661">
    <property type="entry name" value="HisK_dim/P_dom"/>
</dbReference>
<reference evidence="10 11" key="1">
    <citation type="submission" date="2016-10" db="EMBL/GenBank/DDBJ databases">
        <authorList>
            <person name="de Groot N.N."/>
        </authorList>
    </citation>
    <scope>NUCLEOTIDE SEQUENCE [LARGE SCALE GENOMIC DNA]</scope>
    <source>
        <strain evidence="10 11">B25</strain>
    </source>
</reference>
<keyword evidence="5" id="KW-0547">Nucleotide-binding</keyword>
<dbReference type="Gene3D" id="3.30.565.10">
    <property type="entry name" value="Histidine kinase-like ATPase, C-terminal domain"/>
    <property type="match status" value="1"/>
</dbReference>
<organism evidence="10 11">
    <name type="scientific">Treponema bryantii</name>
    <dbReference type="NCBI Taxonomy" id="163"/>
    <lineage>
        <taxon>Bacteria</taxon>
        <taxon>Pseudomonadati</taxon>
        <taxon>Spirochaetota</taxon>
        <taxon>Spirochaetia</taxon>
        <taxon>Spirochaetales</taxon>
        <taxon>Treponemataceae</taxon>
        <taxon>Treponema</taxon>
    </lineage>
</organism>
<dbReference type="SUPFAM" id="SSF47384">
    <property type="entry name" value="Homodimeric domain of signal transducing histidine kinase"/>
    <property type="match status" value="1"/>
</dbReference>
<dbReference type="GO" id="GO:0005524">
    <property type="term" value="F:ATP binding"/>
    <property type="evidence" value="ECO:0007669"/>
    <property type="project" value="UniProtKB-KW"/>
</dbReference>
<dbReference type="OrthoDB" id="1931120at2"/>
<dbReference type="InterPro" id="IPR013656">
    <property type="entry name" value="PAS_4"/>
</dbReference>
<comment type="catalytic activity">
    <reaction evidence="1">
        <text>ATP + protein L-histidine = ADP + protein N-phospho-L-histidine.</text>
        <dbReference type="EC" id="2.7.13.3"/>
    </reaction>
</comment>
<evidence type="ECO:0000256" key="2">
    <source>
        <dbReference type="ARBA" id="ARBA00012438"/>
    </source>
</evidence>
<evidence type="ECO:0000256" key="5">
    <source>
        <dbReference type="ARBA" id="ARBA00022741"/>
    </source>
</evidence>
<dbReference type="SUPFAM" id="SSF55874">
    <property type="entry name" value="ATPase domain of HSP90 chaperone/DNA topoisomerase II/histidine kinase"/>
    <property type="match status" value="1"/>
</dbReference>
<dbReference type="PANTHER" id="PTHR43065">
    <property type="entry name" value="SENSOR HISTIDINE KINASE"/>
    <property type="match status" value="1"/>
</dbReference>
<dbReference type="SMART" id="SM00387">
    <property type="entry name" value="HATPase_c"/>
    <property type="match status" value="1"/>
</dbReference>
<evidence type="ECO:0000256" key="8">
    <source>
        <dbReference type="ARBA" id="ARBA00023012"/>
    </source>
</evidence>
<keyword evidence="11" id="KW-1185">Reference proteome</keyword>
<sequence>MRSYVKRVKQKAEKLSKEQVLSLLEDVVDENENLFSVLESLSTGLLIIDDDYRLLRYNTIAESWLPFSERLEDILGTENAIWEYVEDEDVSNFLRNCMEKNTTNCSEDFSTVTSGGSVRFLTVTISPLITEGELNGKVILVRDITEKKNQDILLHRMENLANLTNLAAGMAHEIKNPLGAISIHIQLIQKALAKARENDDKLPAPKFVEDHIDIVNEEIEHLNKLVMDFLLAVRPVKAQLQLKEPDKLVENLVSFFKPEFNREGIEVIFKSSESGKRILLDEKLFRDVIMNISQNSLAAIKSKYIGDRIGAKFCISNSVRENKFIITIADNGCGMSEETLAKIFEPYYTTKANGTGLGMTMVYKIIKEFSGEIIVDSKEGEGTAFTITFPIPQKDTKLLTSESR</sequence>
<dbReference type="SMART" id="SM00388">
    <property type="entry name" value="HisKA"/>
    <property type="match status" value="1"/>
</dbReference>
<evidence type="ECO:0000313" key="10">
    <source>
        <dbReference type="EMBL" id="SEP76867.1"/>
    </source>
</evidence>
<dbReference type="RefSeq" id="WP_074640332.1">
    <property type="nucleotide sequence ID" value="NZ_FOFU01000001.1"/>
</dbReference>
<dbReference type="NCBIfam" id="TIGR00229">
    <property type="entry name" value="sensory_box"/>
    <property type="match status" value="1"/>
</dbReference>
<dbReference type="PRINTS" id="PR00344">
    <property type="entry name" value="BCTRLSENSOR"/>
</dbReference>
<dbReference type="Pfam" id="PF02518">
    <property type="entry name" value="HATPase_c"/>
    <property type="match status" value="1"/>
</dbReference>
<evidence type="ECO:0000313" key="11">
    <source>
        <dbReference type="Proteomes" id="UP000182360"/>
    </source>
</evidence>
<feature type="domain" description="Histidine kinase" evidence="9">
    <location>
        <begin position="169"/>
        <end position="393"/>
    </location>
</feature>